<dbReference type="EMBL" id="JAPCID010000010">
    <property type="protein sequence ID" value="MDA0137560.1"/>
    <property type="molecule type" value="Genomic_DNA"/>
</dbReference>
<reference evidence="3" key="1">
    <citation type="submission" date="2022-10" db="EMBL/GenBank/DDBJ databases">
        <title>The WGS of Solirubrobacter sp. CPCC 204708.</title>
        <authorList>
            <person name="Jiang Z."/>
        </authorList>
    </citation>
    <scope>NUCLEOTIDE SEQUENCE</scope>
    <source>
        <strain evidence="3">CPCC 204708</strain>
    </source>
</reference>
<dbReference type="PANTHER" id="PTHR48050:SF13">
    <property type="entry name" value="STEROL 3-BETA-GLUCOSYLTRANSFERASE UGT80A2"/>
    <property type="match status" value="1"/>
</dbReference>
<dbReference type="Proteomes" id="UP001147700">
    <property type="component" value="Unassembled WGS sequence"/>
</dbReference>
<comment type="caution">
    <text evidence="3">The sequence shown here is derived from an EMBL/GenBank/DDBJ whole genome shotgun (WGS) entry which is preliminary data.</text>
</comment>
<dbReference type="Gene3D" id="3.40.50.2000">
    <property type="entry name" value="Glycogen Phosphorylase B"/>
    <property type="match status" value="2"/>
</dbReference>
<keyword evidence="2" id="KW-0808">Transferase</keyword>
<keyword evidence="4" id="KW-1185">Reference proteome</keyword>
<evidence type="ECO:0000313" key="3">
    <source>
        <dbReference type="EMBL" id="MDA0137560.1"/>
    </source>
</evidence>
<name>A0ABT4RGX9_9ACTN</name>
<dbReference type="InterPro" id="IPR006326">
    <property type="entry name" value="UDPGT_MGT-like"/>
</dbReference>
<dbReference type="NCBIfam" id="TIGR01426">
    <property type="entry name" value="MGT"/>
    <property type="match status" value="1"/>
</dbReference>
<sequence>MRLLMAGVSAPSHIYPSLAVIAELVRRGHHVTYVVGERHRALVEPTGATVVGHETVMPLGDEPWPEDPGEAMQVFLDDAIATLPTIERLEPHDAVLYDIGGFAGHAAAHEWDVPAVQLSPASVAWEGYEEEMAEFYDALKASPSGARYFATLRTWLDDHGVQLDAQAFLGRPEACVVLIPRALQPNADRVSDRYVFAGPAIDEARRQGWTPPPGDAPLVYVSFGTAYTDRGDLYTAFADELSRDHRVVIATGKVDPAALPDTVDAKRTQPQLDVLEHADVFITHAGMGGANEALWYGVPVVAAPQAVDQFQNAATLEAIGAGVQLGDKPIREAVSEARACAPRVRELRQTVRAEGGVAKAADAVERLTRP</sequence>
<protein>
    <recommendedName>
        <fullName evidence="5">Oleandomycin glycosyltransferase</fullName>
    </recommendedName>
</protein>
<dbReference type="InterPro" id="IPR002213">
    <property type="entry name" value="UDP_glucos_trans"/>
</dbReference>
<evidence type="ECO:0000313" key="4">
    <source>
        <dbReference type="Proteomes" id="UP001147700"/>
    </source>
</evidence>
<evidence type="ECO:0000256" key="1">
    <source>
        <dbReference type="ARBA" id="ARBA00009995"/>
    </source>
</evidence>
<organism evidence="3 4">
    <name type="scientific">Solirubrobacter deserti</name>
    <dbReference type="NCBI Taxonomy" id="2282478"/>
    <lineage>
        <taxon>Bacteria</taxon>
        <taxon>Bacillati</taxon>
        <taxon>Actinomycetota</taxon>
        <taxon>Thermoleophilia</taxon>
        <taxon>Solirubrobacterales</taxon>
        <taxon>Solirubrobacteraceae</taxon>
        <taxon>Solirubrobacter</taxon>
    </lineage>
</organism>
<accession>A0ABT4RGX9</accession>
<proteinExistence type="inferred from homology"/>
<dbReference type="PANTHER" id="PTHR48050">
    <property type="entry name" value="STEROL 3-BETA-GLUCOSYLTRANSFERASE"/>
    <property type="match status" value="1"/>
</dbReference>
<dbReference type="CDD" id="cd03784">
    <property type="entry name" value="GT1_Gtf-like"/>
    <property type="match status" value="1"/>
</dbReference>
<comment type="similarity">
    <text evidence="1">Belongs to the UDP-glycosyltransferase family.</text>
</comment>
<dbReference type="InterPro" id="IPR050426">
    <property type="entry name" value="Glycosyltransferase_28"/>
</dbReference>
<dbReference type="RefSeq" id="WP_270006287.1">
    <property type="nucleotide sequence ID" value="NZ_JAPCID010000010.1"/>
</dbReference>
<evidence type="ECO:0008006" key="5">
    <source>
        <dbReference type="Google" id="ProtNLM"/>
    </source>
</evidence>
<dbReference type="Pfam" id="PF00201">
    <property type="entry name" value="UDPGT"/>
    <property type="match status" value="1"/>
</dbReference>
<gene>
    <name evidence="3" type="ORF">OJ962_08640</name>
</gene>
<evidence type="ECO:0000256" key="2">
    <source>
        <dbReference type="ARBA" id="ARBA00022679"/>
    </source>
</evidence>
<dbReference type="SUPFAM" id="SSF53756">
    <property type="entry name" value="UDP-Glycosyltransferase/glycogen phosphorylase"/>
    <property type="match status" value="1"/>
</dbReference>